<gene>
    <name evidence="1" type="ORF">F3K53_04190</name>
    <name evidence="2" type="ORF">HBO43_03670</name>
</gene>
<dbReference type="AlphaFoldDB" id="A0A5M8FMI9"/>
<sequence length="800" mass="91400">MSISMMVLDDRYKHAEQQFNDLKANGLVAGDFEGKVWQYRSSNIPFTSLDPLNRRNQDQPPLPLVIGKLARCFIVKEILAHPSAELIIGRMASIRHLSAVMDSENIEWSDITRKVFDRTVDSIRHGRSDSTIYHRANALKAFVDFLNQLSVMVDGVLLRFVDRFIKWQTGIPNPTHSALELTSREFQQREENLYSSDLHKGIAQARWLIKQNPHLEPTAGFDRIRLEATCFGMALGLRVGEIANLPKSCLFQDPNTHTTFVRVPVEKNCIPNAVPVADLWSAPLTEAYEYLLAVTQDARERALDIETNGFSFIDKALAAYRANHPLDPGAVDQLSSLDLPVEHHYFVEEICKCFPVSPKELYSGGRFYSSSVELPRITAARIAIWIDERMHNWDWSNFLNEYKKNCYSVSVIDIAKHTKSSEASVKKSKWFVDHLRTFLKGMVHDGLFKPGNNPSHAQLFDIRNEWASIRELMLSQRGFGAGVPSLVIDIRLLKRLLEDKYRFHLRRHFEEQFSMPGDGSEAPYHAKHTAKGYPSKLSDNLLVIWENQFDSISELGIIPRPLFRADLYNYLSSNSSKKTIFQRLDLRGQDGEIFSITPHQIRRWVTTAILRSGPSETAVDLWMGRTPRQSRQYDYRTAKERAEYVRSLYLAVDPPPDFLGRLVIRWREESIADEQIEEMIIEKLSILNLTPWGGCTRELYISPCDRGLMCIRGFGTDSGCKSFHLNPDDLEAKAAIESLLSEYEKILRAIFDNQTDITSSIEAELDNTHAFDQHVLFVMDMVTSCKTALEAYSKPKKASS</sequence>
<organism evidence="1 3">
    <name type="scientific">Pseudomonas veronii</name>
    <dbReference type="NCBI Taxonomy" id="76761"/>
    <lineage>
        <taxon>Bacteria</taxon>
        <taxon>Pseudomonadati</taxon>
        <taxon>Pseudomonadota</taxon>
        <taxon>Gammaproteobacteria</taxon>
        <taxon>Pseudomonadales</taxon>
        <taxon>Pseudomonadaceae</taxon>
        <taxon>Pseudomonas</taxon>
    </lineage>
</organism>
<reference evidence="1 3" key="1">
    <citation type="submission" date="2019-09" db="EMBL/GenBank/DDBJ databases">
        <title>Genomic sequencing of 4 copper resistant soil isolates.</title>
        <authorList>
            <person name="Havryliuk O."/>
        </authorList>
    </citation>
    <scope>NUCLEOTIDE SEQUENCE [LARGE SCALE GENOMIC DNA]</scope>
    <source>
        <strain evidence="1 3">UKR4</strain>
    </source>
</reference>
<evidence type="ECO:0000313" key="1">
    <source>
        <dbReference type="EMBL" id="KAA6186153.1"/>
    </source>
</evidence>
<accession>A0A5M8FMI9</accession>
<dbReference type="GeneID" id="83683048"/>
<name>A0A5M8FMI9_PSEVE</name>
<evidence type="ECO:0000313" key="2">
    <source>
        <dbReference type="EMBL" id="NMX95688.1"/>
    </source>
</evidence>
<dbReference type="Proteomes" id="UP000552560">
    <property type="component" value="Unassembled WGS sequence"/>
</dbReference>
<proteinExistence type="predicted"/>
<dbReference type="Proteomes" id="UP000323909">
    <property type="component" value="Unassembled WGS sequence"/>
</dbReference>
<dbReference type="EMBL" id="JAAQWE010000002">
    <property type="protein sequence ID" value="NMX95688.1"/>
    <property type="molecule type" value="Genomic_DNA"/>
</dbReference>
<protein>
    <submittedName>
        <fullName evidence="1">Uncharacterized protein</fullName>
    </submittedName>
</protein>
<dbReference type="EMBL" id="VWXT01000045">
    <property type="protein sequence ID" value="KAA6186153.1"/>
    <property type="molecule type" value="Genomic_DNA"/>
</dbReference>
<reference evidence="2 4" key="2">
    <citation type="journal article" date="2020" name="Front. Microbiol.">
        <title>Genetic Organization of the aprX-lipA2 Operon Affects the Proteolytic Potential of Pseudomonas Species in Milk.</title>
        <authorList>
            <person name="Maier C."/>
            <person name="Huptas C."/>
            <person name="von Neubeck M."/>
            <person name="Scherer S."/>
            <person name="Wenning M."/>
            <person name="Lucking G."/>
        </authorList>
    </citation>
    <scope>NUCLEOTIDE SEQUENCE [LARGE SCALE GENOMIC DNA]</scope>
    <source>
        <strain evidence="2 4">WS 4671</strain>
    </source>
</reference>
<evidence type="ECO:0000313" key="3">
    <source>
        <dbReference type="Proteomes" id="UP000323909"/>
    </source>
</evidence>
<dbReference type="RefSeq" id="WP_003253492.1">
    <property type="nucleotide sequence ID" value="NZ_JAAQWE010000002.1"/>
</dbReference>
<evidence type="ECO:0000313" key="4">
    <source>
        <dbReference type="Proteomes" id="UP000552560"/>
    </source>
</evidence>
<comment type="caution">
    <text evidence="1">The sequence shown here is derived from an EMBL/GenBank/DDBJ whole genome shotgun (WGS) entry which is preliminary data.</text>
</comment>